<dbReference type="InterPro" id="IPR051701">
    <property type="entry name" value="Mito_OM_Translocase_MSP1"/>
</dbReference>
<evidence type="ECO:0000256" key="4">
    <source>
        <dbReference type="ARBA" id="ARBA00022840"/>
    </source>
</evidence>
<feature type="region of interest" description="Disordered" evidence="7">
    <location>
        <begin position="403"/>
        <end position="435"/>
    </location>
</feature>
<evidence type="ECO:0000256" key="5">
    <source>
        <dbReference type="ARBA" id="ARBA00023128"/>
    </source>
</evidence>
<evidence type="ECO:0000256" key="7">
    <source>
        <dbReference type="SAM" id="MobiDB-lite"/>
    </source>
</evidence>
<dbReference type="Proteomes" id="UP000613580">
    <property type="component" value="Unassembled WGS sequence"/>
</dbReference>
<protein>
    <submittedName>
        <fullName evidence="9">AAA domain-containing protein</fullName>
    </submittedName>
</protein>
<keyword evidence="3" id="KW-0472">Membrane</keyword>
<sequence>MTSSRVASAAGRDARQLGKTAGNIIDSKSRTRIPACLRFSSRPDQVPESDPSAYLRYGVPTASAAKMSYNGKRVAVEVALFLAGQAALFYTLKWALDEFLPDRKQQPIKAKSLDALQRLGHGELELDEHERIVANEIIHPEDINVKFSDIGGLDPIIASLRESIIYPLVYPTLFTSSSLLGAPRGALLFGPPGCGKTMLAKALAKESGAAFLNIAGSVLTNKWFGESNKLVAALFKLARKTQPCIIFIDEIDAFLRERSGSDHEVTGMMKAEFMTQWDGLLSGTDRILVLGATNRPNDIDAAILRRMPKRYAVSLPNYEQRLNILNLVLQDTQLIPDFPMHALAEMSQGMSGSDLKEMCRNAAMVPVREFVRNTGEKGMLEMKQLEDFHLRPLKLDDFDLHKQQQGDATSPLPPANSLFVPRPLSDDRSRLDEMD</sequence>
<name>A0A8H6SWH8_MYCCL</name>
<evidence type="ECO:0000259" key="8">
    <source>
        <dbReference type="SMART" id="SM00382"/>
    </source>
</evidence>
<evidence type="ECO:0000256" key="2">
    <source>
        <dbReference type="ARBA" id="ARBA00022741"/>
    </source>
</evidence>
<keyword evidence="4 6" id="KW-0067">ATP-binding</keyword>
<dbReference type="GO" id="GO:0005524">
    <property type="term" value="F:ATP binding"/>
    <property type="evidence" value="ECO:0007669"/>
    <property type="project" value="UniProtKB-KW"/>
</dbReference>
<dbReference type="SUPFAM" id="SSF52540">
    <property type="entry name" value="P-loop containing nucleoside triphosphate hydrolases"/>
    <property type="match status" value="1"/>
</dbReference>
<reference evidence="9" key="1">
    <citation type="submission" date="2020-05" db="EMBL/GenBank/DDBJ databases">
        <title>Mycena genomes resolve the evolution of fungal bioluminescence.</title>
        <authorList>
            <person name="Tsai I.J."/>
        </authorList>
    </citation>
    <scope>NUCLEOTIDE SEQUENCE</scope>
    <source>
        <strain evidence="9">110903Hualien_Pintung</strain>
    </source>
</reference>
<evidence type="ECO:0000313" key="9">
    <source>
        <dbReference type="EMBL" id="KAF7305622.1"/>
    </source>
</evidence>
<dbReference type="GO" id="GO:0005741">
    <property type="term" value="C:mitochondrial outer membrane"/>
    <property type="evidence" value="ECO:0007669"/>
    <property type="project" value="UniProtKB-SubCell"/>
</dbReference>
<dbReference type="InterPro" id="IPR027417">
    <property type="entry name" value="P-loop_NTPase"/>
</dbReference>
<dbReference type="InterPro" id="IPR041569">
    <property type="entry name" value="AAA_lid_3"/>
</dbReference>
<dbReference type="GO" id="GO:0140570">
    <property type="term" value="P:extraction of mislocalized protein from mitochondrial outer membrane"/>
    <property type="evidence" value="ECO:0007669"/>
    <property type="project" value="TreeGrafter"/>
</dbReference>
<organism evidence="9 10">
    <name type="scientific">Mycena chlorophos</name>
    <name type="common">Agaric fungus</name>
    <name type="synonym">Agaricus chlorophos</name>
    <dbReference type="NCBI Taxonomy" id="658473"/>
    <lineage>
        <taxon>Eukaryota</taxon>
        <taxon>Fungi</taxon>
        <taxon>Dikarya</taxon>
        <taxon>Basidiomycota</taxon>
        <taxon>Agaricomycotina</taxon>
        <taxon>Agaricomycetes</taxon>
        <taxon>Agaricomycetidae</taxon>
        <taxon>Agaricales</taxon>
        <taxon>Marasmiineae</taxon>
        <taxon>Mycenaceae</taxon>
        <taxon>Mycena</taxon>
    </lineage>
</organism>
<comment type="caution">
    <text evidence="9">The sequence shown here is derived from an EMBL/GenBank/DDBJ whole genome shotgun (WGS) entry which is preliminary data.</text>
</comment>
<dbReference type="AlphaFoldDB" id="A0A8H6SWH8"/>
<dbReference type="OrthoDB" id="10254455at2759"/>
<dbReference type="Gene3D" id="1.10.8.60">
    <property type="match status" value="1"/>
</dbReference>
<feature type="compositionally biased region" description="Basic and acidic residues" evidence="7">
    <location>
        <begin position="424"/>
        <end position="435"/>
    </location>
</feature>
<dbReference type="FunFam" id="3.40.50.300:FF:000538">
    <property type="entry name" value="ATPase family AAA domain-containing protein 1"/>
    <property type="match status" value="1"/>
</dbReference>
<dbReference type="Gene3D" id="3.40.50.300">
    <property type="entry name" value="P-loop containing nucleotide triphosphate hydrolases"/>
    <property type="match status" value="1"/>
</dbReference>
<dbReference type="EMBL" id="JACAZE010000010">
    <property type="protein sequence ID" value="KAF7305622.1"/>
    <property type="molecule type" value="Genomic_DNA"/>
</dbReference>
<dbReference type="SMART" id="SM00382">
    <property type="entry name" value="AAA"/>
    <property type="match status" value="1"/>
</dbReference>
<accession>A0A8H6SWH8</accession>
<evidence type="ECO:0000256" key="6">
    <source>
        <dbReference type="RuleBase" id="RU003651"/>
    </source>
</evidence>
<keyword evidence="3" id="KW-1000">Mitochondrion outer membrane</keyword>
<dbReference type="PROSITE" id="PS00674">
    <property type="entry name" value="AAA"/>
    <property type="match status" value="1"/>
</dbReference>
<dbReference type="InterPro" id="IPR003960">
    <property type="entry name" value="ATPase_AAA_CS"/>
</dbReference>
<comment type="similarity">
    <text evidence="6">Belongs to the AAA ATPase family.</text>
</comment>
<dbReference type="GO" id="GO:0016887">
    <property type="term" value="F:ATP hydrolysis activity"/>
    <property type="evidence" value="ECO:0007669"/>
    <property type="project" value="InterPro"/>
</dbReference>
<dbReference type="Pfam" id="PF00004">
    <property type="entry name" value="AAA"/>
    <property type="match status" value="1"/>
</dbReference>
<proteinExistence type="inferred from homology"/>
<evidence type="ECO:0000313" key="10">
    <source>
        <dbReference type="Proteomes" id="UP000613580"/>
    </source>
</evidence>
<dbReference type="InterPro" id="IPR003959">
    <property type="entry name" value="ATPase_AAA_core"/>
</dbReference>
<keyword evidence="5" id="KW-0496">Mitochondrion</keyword>
<evidence type="ECO:0000256" key="1">
    <source>
        <dbReference type="ARBA" id="ARBA00004572"/>
    </source>
</evidence>
<dbReference type="GO" id="GO:0140567">
    <property type="term" value="F:membrane protein dislocase activity"/>
    <property type="evidence" value="ECO:0007669"/>
    <property type="project" value="UniProtKB-ARBA"/>
</dbReference>
<dbReference type="PANTHER" id="PTHR45644:SF3">
    <property type="entry name" value="FI08533P-RELATED"/>
    <property type="match status" value="1"/>
</dbReference>
<evidence type="ECO:0000256" key="3">
    <source>
        <dbReference type="ARBA" id="ARBA00022787"/>
    </source>
</evidence>
<keyword evidence="2 6" id="KW-0547">Nucleotide-binding</keyword>
<dbReference type="InterPro" id="IPR003593">
    <property type="entry name" value="AAA+_ATPase"/>
</dbReference>
<dbReference type="PANTHER" id="PTHR45644">
    <property type="entry name" value="AAA ATPASE, PUTATIVE (AFU_ORTHOLOGUE AFUA_2G12920)-RELATED-RELATED"/>
    <property type="match status" value="1"/>
</dbReference>
<dbReference type="Pfam" id="PF17862">
    <property type="entry name" value="AAA_lid_3"/>
    <property type="match status" value="1"/>
</dbReference>
<comment type="subcellular location">
    <subcellularLocation>
        <location evidence="1">Mitochondrion outer membrane</location>
        <topology evidence="1">Single-pass membrane protein</topology>
    </subcellularLocation>
</comment>
<feature type="domain" description="AAA+ ATPase" evidence="8">
    <location>
        <begin position="182"/>
        <end position="319"/>
    </location>
</feature>
<gene>
    <name evidence="9" type="ORF">HMN09_00815700</name>
</gene>
<keyword evidence="10" id="KW-1185">Reference proteome</keyword>